<reference evidence="1 2" key="1">
    <citation type="submission" date="2021-06" db="EMBL/GenBank/DDBJ databases">
        <title>Caerostris extrusa draft genome.</title>
        <authorList>
            <person name="Kono N."/>
            <person name="Arakawa K."/>
        </authorList>
    </citation>
    <scope>NUCLEOTIDE SEQUENCE [LARGE SCALE GENOMIC DNA]</scope>
</reference>
<dbReference type="EMBL" id="BPLR01019952">
    <property type="protein sequence ID" value="GIX73432.1"/>
    <property type="molecule type" value="Genomic_DNA"/>
</dbReference>
<evidence type="ECO:0000313" key="1">
    <source>
        <dbReference type="EMBL" id="GIX73432.1"/>
    </source>
</evidence>
<dbReference type="AlphaFoldDB" id="A0AAV4MLM9"/>
<name>A0AAV4MLM9_CAEEX</name>
<sequence>MEKRQAPNYLNNPLATLSTPFVNTRVPQIFNLCPWTTKTPTLVNCSEDNPIDEDDDDVEDYWSNMEDY</sequence>
<protein>
    <submittedName>
        <fullName evidence="1">Uncharacterized protein</fullName>
    </submittedName>
</protein>
<proteinExistence type="predicted"/>
<accession>A0AAV4MLM9</accession>
<evidence type="ECO:0000313" key="2">
    <source>
        <dbReference type="Proteomes" id="UP001054945"/>
    </source>
</evidence>
<organism evidence="1 2">
    <name type="scientific">Caerostris extrusa</name>
    <name type="common">Bark spider</name>
    <name type="synonym">Caerostris bankana</name>
    <dbReference type="NCBI Taxonomy" id="172846"/>
    <lineage>
        <taxon>Eukaryota</taxon>
        <taxon>Metazoa</taxon>
        <taxon>Ecdysozoa</taxon>
        <taxon>Arthropoda</taxon>
        <taxon>Chelicerata</taxon>
        <taxon>Arachnida</taxon>
        <taxon>Araneae</taxon>
        <taxon>Araneomorphae</taxon>
        <taxon>Entelegynae</taxon>
        <taxon>Araneoidea</taxon>
        <taxon>Araneidae</taxon>
        <taxon>Caerostris</taxon>
    </lineage>
</organism>
<dbReference type="Proteomes" id="UP001054945">
    <property type="component" value="Unassembled WGS sequence"/>
</dbReference>
<gene>
    <name evidence="1" type="ORF">CEXT_45621</name>
</gene>
<keyword evidence="2" id="KW-1185">Reference proteome</keyword>
<comment type="caution">
    <text evidence="1">The sequence shown here is derived from an EMBL/GenBank/DDBJ whole genome shotgun (WGS) entry which is preliminary data.</text>
</comment>